<dbReference type="InterPro" id="IPR027417">
    <property type="entry name" value="P-loop_NTPase"/>
</dbReference>
<dbReference type="PANTHER" id="PTHR47957:SF3">
    <property type="entry name" value="ATP-DEPENDENT HELICASE HRQ1"/>
    <property type="match status" value="1"/>
</dbReference>
<evidence type="ECO:0000259" key="4">
    <source>
        <dbReference type="PROSITE" id="PS51192"/>
    </source>
</evidence>
<keyword evidence="6" id="KW-0347">Helicase</keyword>
<dbReference type="RefSeq" id="WP_043317340.1">
    <property type="nucleotide sequence ID" value="NZ_CP101752.1"/>
</dbReference>
<keyword evidence="6" id="KW-0378">Hydrolase</keyword>
<dbReference type="GO" id="GO:0043138">
    <property type="term" value="F:3'-5' DNA helicase activity"/>
    <property type="evidence" value="ECO:0007669"/>
    <property type="project" value="TreeGrafter"/>
</dbReference>
<evidence type="ECO:0000313" key="6">
    <source>
        <dbReference type="EMBL" id="SFC86879.1"/>
    </source>
</evidence>
<dbReference type="SMART" id="SM00490">
    <property type="entry name" value="HELICc"/>
    <property type="match status" value="1"/>
</dbReference>
<comment type="caution">
    <text evidence="6">The sequence shown here is derived from an EMBL/GenBank/DDBJ whole genome shotgun (WGS) entry which is preliminary data.</text>
</comment>
<dbReference type="PROSITE" id="PS51192">
    <property type="entry name" value="HELICASE_ATP_BIND_1"/>
    <property type="match status" value="1"/>
</dbReference>
<dbReference type="Gene3D" id="3.40.50.300">
    <property type="entry name" value="P-loop containing nucleotide triphosphate hydrolases"/>
    <property type="match status" value="3"/>
</dbReference>
<keyword evidence="7" id="KW-1185">Reference proteome</keyword>
<name>A0AAQ1HMU4_9PSED</name>
<feature type="region of interest" description="Disordered" evidence="3">
    <location>
        <begin position="1316"/>
        <end position="1338"/>
    </location>
</feature>
<keyword evidence="2" id="KW-0067">ATP-binding</keyword>
<dbReference type="Proteomes" id="UP000183385">
    <property type="component" value="Unassembled WGS sequence"/>
</dbReference>
<dbReference type="GO" id="GO:0005524">
    <property type="term" value="F:ATP binding"/>
    <property type="evidence" value="ECO:0007669"/>
    <property type="project" value="UniProtKB-KW"/>
</dbReference>
<protein>
    <submittedName>
        <fullName evidence="6">Helicase conserved C-terminal domain-containing protein</fullName>
    </submittedName>
</protein>
<dbReference type="Pfam" id="PF00270">
    <property type="entry name" value="DEAD"/>
    <property type="match status" value="1"/>
</dbReference>
<dbReference type="EMBL" id="FOLS01000011">
    <property type="protein sequence ID" value="SFC86879.1"/>
    <property type="molecule type" value="Genomic_DNA"/>
</dbReference>
<evidence type="ECO:0000313" key="7">
    <source>
        <dbReference type="Proteomes" id="UP000183385"/>
    </source>
</evidence>
<evidence type="ECO:0000256" key="2">
    <source>
        <dbReference type="ARBA" id="ARBA00022840"/>
    </source>
</evidence>
<dbReference type="InterPro" id="IPR001650">
    <property type="entry name" value="Helicase_C-like"/>
</dbReference>
<dbReference type="GO" id="GO:0036297">
    <property type="term" value="P:interstrand cross-link repair"/>
    <property type="evidence" value="ECO:0007669"/>
    <property type="project" value="TreeGrafter"/>
</dbReference>
<evidence type="ECO:0000256" key="3">
    <source>
        <dbReference type="SAM" id="MobiDB-lite"/>
    </source>
</evidence>
<feature type="compositionally biased region" description="Acidic residues" evidence="3">
    <location>
        <begin position="1322"/>
        <end position="1335"/>
    </location>
</feature>
<dbReference type="SMART" id="SM00487">
    <property type="entry name" value="DEXDc"/>
    <property type="match status" value="1"/>
</dbReference>
<dbReference type="SUPFAM" id="SSF52540">
    <property type="entry name" value="P-loop containing nucleoside triphosphate hydrolases"/>
    <property type="match status" value="2"/>
</dbReference>
<dbReference type="InterPro" id="IPR018973">
    <property type="entry name" value="MZB"/>
</dbReference>
<evidence type="ECO:0000259" key="5">
    <source>
        <dbReference type="PROSITE" id="PS51194"/>
    </source>
</evidence>
<sequence length="1844" mass="204095">MTVMSKTVEATGVHEAARSLAESLRQYIEAQYHIRDEGLIKERHALLRRDATVAQVPYVEATPVYKVGDPYDSLPIPNAAVDALTQLAGMGVGLYPHPYEHQSEALVSFLGNEAADLVVATGTGSGKTESFLMPVIGKLAIEGEERPASAELPGCRAMLLYPMNALVNDQLARIRRMLGNPEAAKVLSKGRARPIRFGSYTGRTPYPGRRSSVRDERFIKPLFEEFYRKVAEKSAVRMELERIGRWPSKDLDAFYGRELAQTKTYVSGKKAGKQYIANNWGHRLVTQPGDRELMTRNEMQQRCPELLITNYSMLEYMLMRPIERGIFEQTRDWLKADPRNEFILVLDEAHMYRGAGGAEVALLIRRLCARLEIPRERMRCILTSASLGSGPTAVEDGERFARDLTGLPDGSSRRIRVIQGTPEPRSLPRPATREEAEALAEFDLGAFQNAANDLGAAQMAAMELAARLNWQVPTAGDHASFRDWLFENMTDFGPLETLIATVSGKAVRLDTLSEALFGESPPDTAARAADALLALGSYARRRSDGRVLIPTRLHLFHRGLPGLHACVDPECSQRLGGHAGPTILGRLHTKPLDRCYCTSKGRVYELLTHRDCGAAFVRGYVSSDMDFVWHQPSGPLSEGGTIELIPIEILVEENVHPRSRHKDMWLHVPTGKLFPICPSDTSGYRKVKVPDKVAAGQVEIAFDECPVCMRRTRSSKSEPSKVMDHVTKGEAPFTALVRTQMARQPASRTIDAKHPNGGRKVLIFSDGRQKAARLARDIPRDIELDVFRQAVALACARLEAISQEPRPNRNFYLAFLSILSEHDLLIFDGQDAKKIAAARAEFERDCEGDLRQALDDDFEPSETPPARYRIALLKLFCSNYYSLSGTTVGFVEPARAKLRKLKDDIKAAGIALGDEDVRALAVAWIDALLREFAFDPSLDSVLRCKAAGYFKPDWGSKGQFDRAFAEALARRPGWGKLAVEAIEAAFRSQLASEKDKVWFLTPNTLRLRVDLSHVWAQCPDCTALMPLALGGTICLACGGEGVRLVDPLVSNYVAARKGFWRLPVQEALASGARLSNLSVEEHTAQLSNRDRSSVHATTELYELRFQDVLIEDSDRPIDVLSCTTTMEVGVDIGSLVAVALRNVPPQRENYQQRAGRAGRRGASVSTVVTYSQTGPHDSHYFLNPEHIVAGSPRTPEVKVDNPKIARRHVHAYLVQTFFHELMGQRGYGPDEKTSMLEKSLGPTRQFFHGARDTGLNLEGFGDWVSHRVLAAEGDLRASIAAWLPPSLDTGGRPIEEWLAEVAEELLTTLRRLSADVPSPAVSEDDGENKEVEDNENAGPNLEQEELLEFLFFHGLLPSYAFPTSLCSFLVEKREKNLKGIWEVRTVQRPQQSISQALSEYAPGRLIVIDKKTYRSGGVFADLPTGEVSRARPLFATAKKLVHCEACSFVRDPHTAQGNDSTCPVCGGALKEETMIQPEVFGPECAKELPEDDREQDITFATMAQFPQPVDPEVFTFRPCGPNASFTHATDRRLVTVNRGKEGGQANGFSVCVECGAASVFDQFSPAGGPHERPYRYLGPQGTPQLCSGEFRRVLLGHDFTTDLLLVRLKVAAPLVTDTSDIVTLRMLEDALHTIAEALRLAASRHRQLDLDPAEFGSGFRVVPVLQNEARMLDIFLYDTLSGGAGYAEVAARNLPEILVDTLILLESCTCDTSCTECLDHFHNQHIQDRLDRKLGAALLRYGIFGEEPRCSPPNVQEVTLSQLCASLELDGFRCLPGGMPEAPMLVEHGGHRMALGSFPGLIGRPEFVHAVNNAQNVHGYLALNEYLLRSNLPDAHQRVRSFFR</sequence>
<dbReference type="GO" id="GO:0006289">
    <property type="term" value="P:nucleotide-excision repair"/>
    <property type="evidence" value="ECO:0007669"/>
    <property type="project" value="TreeGrafter"/>
</dbReference>
<dbReference type="InterPro" id="IPR011545">
    <property type="entry name" value="DEAD/DEAH_box_helicase_dom"/>
</dbReference>
<dbReference type="GO" id="GO:0003676">
    <property type="term" value="F:nucleic acid binding"/>
    <property type="evidence" value="ECO:0007669"/>
    <property type="project" value="InterPro"/>
</dbReference>
<proteinExistence type="predicted"/>
<feature type="domain" description="Helicase ATP-binding" evidence="4">
    <location>
        <begin position="108"/>
        <end position="387"/>
    </location>
</feature>
<dbReference type="InterPro" id="IPR014001">
    <property type="entry name" value="Helicase_ATP-bd"/>
</dbReference>
<organism evidence="6 7">
    <name type="scientific">Pseudomonas citronellolis</name>
    <dbReference type="NCBI Taxonomy" id="53408"/>
    <lineage>
        <taxon>Bacteria</taxon>
        <taxon>Pseudomonadati</taxon>
        <taxon>Pseudomonadota</taxon>
        <taxon>Gammaproteobacteria</taxon>
        <taxon>Pseudomonadales</taxon>
        <taxon>Pseudomonadaceae</taxon>
        <taxon>Pseudomonas</taxon>
    </lineage>
</organism>
<dbReference type="PANTHER" id="PTHR47957">
    <property type="entry name" value="ATP-DEPENDENT HELICASE HRQ1"/>
    <property type="match status" value="1"/>
</dbReference>
<dbReference type="Pfam" id="PF09369">
    <property type="entry name" value="MZB"/>
    <property type="match status" value="1"/>
</dbReference>
<dbReference type="PROSITE" id="PS51194">
    <property type="entry name" value="HELICASE_CTER"/>
    <property type="match status" value="1"/>
</dbReference>
<dbReference type="Pfam" id="PF00271">
    <property type="entry name" value="Helicase_C"/>
    <property type="match status" value="1"/>
</dbReference>
<evidence type="ECO:0000256" key="1">
    <source>
        <dbReference type="ARBA" id="ARBA00022741"/>
    </source>
</evidence>
<reference evidence="6 7" key="1">
    <citation type="submission" date="2016-10" db="EMBL/GenBank/DDBJ databases">
        <authorList>
            <person name="Varghese N."/>
            <person name="Submissions S."/>
        </authorList>
    </citation>
    <scope>NUCLEOTIDE SEQUENCE [LARGE SCALE GENOMIC DNA]</scope>
    <source>
        <strain evidence="6 7">LMG 18378</strain>
    </source>
</reference>
<feature type="domain" description="Helicase C-terminal" evidence="5">
    <location>
        <begin position="1020"/>
        <end position="1205"/>
    </location>
</feature>
<keyword evidence="1" id="KW-0547">Nucleotide-binding</keyword>
<gene>
    <name evidence="6" type="ORF">SAMN05216577_111192</name>
</gene>
<accession>A0AAQ1HMU4</accession>